<keyword evidence="2" id="KW-1185">Reference proteome</keyword>
<reference evidence="1 2" key="1">
    <citation type="submission" date="2023-01" db="EMBL/GenBank/DDBJ databases">
        <authorList>
            <person name="Whitehead M."/>
        </authorList>
    </citation>
    <scope>NUCLEOTIDE SEQUENCE [LARGE SCALE GENOMIC DNA]</scope>
</reference>
<gene>
    <name evidence="1" type="ORF">MEUPH1_LOCUS1914</name>
</gene>
<name>A0AAV0VQ59_9HEMI</name>
<accession>A0AAV0VQ59</accession>
<sequence length="97" mass="11228">MDIHNIPETEIDVNIPFTSSSLPQYHHRVFQHRLHRPQKKRKNLEDHHLDKAFGLLTAAASVTNSDEQQNFGNLVANKLKKYWAGTQNAIQHAWVSF</sequence>
<dbReference type="EMBL" id="CARXXK010000001">
    <property type="protein sequence ID" value="CAI6344833.1"/>
    <property type="molecule type" value="Genomic_DNA"/>
</dbReference>
<protein>
    <submittedName>
        <fullName evidence="1">Uncharacterized protein</fullName>
    </submittedName>
</protein>
<evidence type="ECO:0000313" key="1">
    <source>
        <dbReference type="EMBL" id="CAI6344833.1"/>
    </source>
</evidence>
<organism evidence="1 2">
    <name type="scientific">Macrosiphum euphorbiae</name>
    <name type="common">potato aphid</name>
    <dbReference type="NCBI Taxonomy" id="13131"/>
    <lineage>
        <taxon>Eukaryota</taxon>
        <taxon>Metazoa</taxon>
        <taxon>Ecdysozoa</taxon>
        <taxon>Arthropoda</taxon>
        <taxon>Hexapoda</taxon>
        <taxon>Insecta</taxon>
        <taxon>Pterygota</taxon>
        <taxon>Neoptera</taxon>
        <taxon>Paraneoptera</taxon>
        <taxon>Hemiptera</taxon>
        <taxon>Sternorrhyncha</taxon>
        <taxon>Aphidomorpha</taxon>
        <taxon>Aphidoidea</taxon>
        <taxon>Aphididae</taxon>
        <taxon>Macrosiphini</taxon>
        <taxon>Macrosiphum</taxon>
    </lineage>
</organism>
<proteinExistence type="predicted"/>
<dbReference type="Proteomes" id="UP001160148">
    <property type="component" value="Unassembled WGS sequence"/>
</dbReference>
<dbReference type="AlphaFoldDB" id="A0AAV0VQ59"/>
<evidence type="ECO:0000313" key="2">
    <source>
        <dbReference type="Proteomes" id="UP001160148"/>
    </source>
</evidence>
<comment type="caution">
    <text evidence="1">The sequence shown here is derived from an EMBL/GenBank/DDBJ whole genome shotgun (WGS) entry which is preliminary data.</text>
</comment>